<dbReference type="EMBL" id="QZVT01000005">
    <property type="protein sequence ID" value="RJT79160.1"/>
    <property type="molecule type" value="Genomic_DNA"/>
</dbReference>
<gene>
    <name evidence="1" type="ORF">D6T63_11105</name>
</gene>
<organism evidence="1 2">
    <name type="scientific">Arthrobacter cheniae</name>
    <dbReference type="NCBI Taxonomy" id="1258888"/>
    <lineage>
        <taxon>Bacteria</taxon>
        <taxon>Bacillati</taxon>
        <taxon>Actinomycetota</taxon>
        <taxon>Actinomycetes</taxon>
        <taxon>Micrococcales</taxon>
        <taxon>Micrococcaceae</taxon>
        <taxon>Arthrobacter</taxon>
    </lineage>
</organism>
<proteinExistence type="predicted"/>
<reference evidence="1 2" key="1">
    <citation type="submission" date="2018-09" db="EMBL/GenBank/DDBJ databases">
        <title>Novel species of Arthrobacter.</title>
        <authorList>
            <person name="Liu Q."/>
            <person name="Xin Y.-H."/>
        </authorList>
    </citation>
    <scope>NUCLEOTIDE SEQUENCE [LARGE SCALE GENOMIC DNA]</scope>
    <source>
        <strain evidence="1 2">Hz2</strain>
    </source>
</reference>
<evidence type="ECO:0000313" key="1">
    <source>
        <dbReference type="EMBL" id="RJT79160.1"/>
    </source>
</evidence>
<accession>A0A3A5M0U0</accession>
<keyword evidence="2" id="KW-1185">Reference proteome</keyword>
<sequence>MAVRCDQMGSIDDAEGRWSGVTAVTLTGDLKPLLAALAEPNDATGGGPCTADMEIVSPLWLVDATGQAILAHYPRNKCAKTKPAVHDALAELSVEETTVLKRTLDVPRAALDSGCAATRALPVKQGTPQSIPSADSSSGVIGALPAPPAPLPDSVLTDTVEMRWCRYTIQAATPEVAEQEGTETFTGVVTLRSGRFVTGGTLDEANSQMVVDAALSTSVAPSCDESATMFLTLSPSQDGHELGTITVELDGCGLLYRNGSETGTLPADVRDMLATQTGT</sequence>
<comment type="caution">
    <text evidence="1">The sequence shown here is derived from an EMBL/GenBank/DDBJ whole genome shotgun (WGS) entry which is preliminary data.</text>
</comment>
<evidence type="ECO:0000313" key="2">
    <source>
        <dbReference type="Proteomes" id="UP000272560"/>
    </source>
</evidence>
<name>A0A3A5M0U0_9MICC</name>
<dbReference type="Proteomes" id="UP000272560">
    <property type="component" value="Unassembled WGS sequence"/>
</dbReference>
<dbReference type="AlphaFoldDB" id="A0A3A5M0U0"/>
<protein>
    <submittedName>
        <fullName evidence="1">Uncharacterized protein</fullName>
    </submittedName>
</protein>